<keyword evidence="11" id="KW-0007">Acetylation</keyword>
<dbReference type="GO" id="GO:0005737">
    <property type="term" value="C:cytoplasm"/>
    <property type="evidence" value="ECO:0007669"/>
    <property type="project" value="UniProtKB-SubCell"/>
</dbReference>
<dbReference type="PROSITE" id="PS51698">
    <property type="entry name" value="U_BOX"/>
    <property type="match status" value="1"/>
</dbReference>
<evidence type="ECO:0000256" key="2">
    <source>
        <dbReference type="ARBA" id="ARBA00004123"/>
    </source>
</evidence>
<dbReference type="InterPro" id="IPR019474">
    <property type="entry name" value="Ub_conjug_fac_E4_core"/>
</dbReference>
<evidence type="ECO:0000313" key="19">
    <source>
        <dbReference type="EMBL" id="JAV09423.1"/>
    </source>
</evidence>
<evidence type="ECO:0000256" key="3">
    <source>
        <dbReference type="ARBA" id="ARBA00004496"/>
    </source>
</evidence>
<keyword evidence="12" id="KW-0539">Nucleus</keyword>
<dbReference type="GO" id="GO:0006511">
    <property type="term" value="P:ubiquitin-dependent protein catabolic process"/>
    <property type="evidence" value="ECO:0007669"/>
    <property type="project" value="InterPro"/>
</dbReference>
<evidence type="ECO:0000256" key="13">
    <source>
        <dbReference type="ARBA" id="ARBA00056267"/>
    </source>
</evidence>
<comment type="catalytic activity">
    <reaction evidence="1">
        <text>S-ubiquitinyl-[E2 ubiquitin-conjugating enzyme]-L-cysteine + [acceptor protein]-L-lysine = [E2 ubiquitin-conjugating enzyme]-L-cysteine + N(6)-ubiquitinyl-[acceptor protein]-L-lysine.</text>
        <dbReference type="EC" id="2.3.2.27"/>
    </reaction>
</comment>
<evidence type="ECO:0000256" key="17">
    <source>
        <dbReference type="SAM" id="MobiDB-lite"/>
    </source>
</evidence>
<evidence type="ECO:0000256" key="16">
    <source>
        <dbReference type="ARBA" id="ARBA00083610"/>
    </source>
</evidence>
<comment type="pathway">
    <text evidence="4">Protein modification; protein ubiquitination.</text>
</comment>
<dbReference type="InterPro" id="IPR013083">
    <property type="entry name" value="Znf_RING/FYVE/PHD"/>
</dbReference>
<organism evidence="19">
    <name type="scientific">Nyssomyia neivai</name>
    <dbReference type="NCBI Taxonomy" id="330878"/>
    <lineage>
        <taxon>Eukaryota</taxon>
        <taxon>Metazoa</taxon>
        <taxon>Ecdysozoa</taxon>
        <taxon>Arthropoda</taxon>
        <taxon>Hexapoda</taxon>
        <taxon>Insecta</taxon>
        <taxon>Pterygota</taxon>
        <taxon>Neoptera</taxon>
        <taxon>Endopterygota</taxon>
        <taxon>Diptera</taxon>
        <taxon>Nematocera</taxon>
        <taxon>Psychodoidea</taxon>
        <taxon>Psychodidae</taxon>
        <taxon>Nyssomyia</taxon>
    </lineage>
</organism>
<sequence length="1141" mass="131818">MSELTQEEIRQRRLRRLGMDPRLQQEPSPKGTTVSSSTEGGNSREQDDERQSSIELVEHRQKQQKIDTELNNEVLSTVDQHSVNNNYRDNVGDEAKDPTASSTTTDNNQVVEVVQRMETDECLEGDKLGDCDSGIENMETEDCSESAKAIAPNAECLLDNRGNTQLEKEIYLSKVLNATWAEHCKGAIIVKEVATEYMDSFEEVPDGEDLTSRVLLNVIQYYMDGCLRKSSAEFALQPRTEGADDKPFERRVGALDYLVRCYDVIRGECYNLNASKRLNTQELLEFLEMVKVQILQHAVLVINGTIRGAHEVAVCEERSCLMQLLHEKTIESDFMQHFVVHTYKNVDVFREIFEPVLRDLFRDMQKAIVAKDLNVDILAMLDELCAIVIEGNVRPICNLIAKQYNFFPILCSRAQGREIAKVSYLGPFISPTIFVEENPKIVDTFFTTDNTVDASLQSSLQTGMGCIRNYLHSIFHALLKNVESRNSVLMYMSTILKQNEKRAQIHTDERVLARDGFMLNFLCTLQKLASKIKLDRVDMMYPFHWDSLIDIVKDTKLRYESEEYNEWLQEYRGTHVWEPTNFQTQCWFLTLHAHHIAIIPAIQRYNKRLRVIKELQRLVSELNNTKAQWELTHLAARNEDLRKRWTMQLMKLNRSKACCDIGLLDENVLRQCMRFYSTVCEFILYHMEGKRISGPFMTKIPPPQLQPTAEFSALPEWYVEDIADFLLFCMQFATDVIIEDMDHSIITWLLTSVCSPQCIKNPYVTAKLVEVLFVTTPTIQTTSQSLHNNIMFHDISLSVLPSALMRFYTDIETTGQSTEFYDKPTIRYHISHLFKCMWQSPVHRLAMINESKTGKQFVKFINMLMNDTTFLLDECLEYLKRIHETQVLMLNDAEWSKLGDDVQQTRTRQLAQDERQCKSYLTLARETVDMFHYLTVDIKEPFLRPELVDRLSSMLNFNLQQLCGPKCNNLKVRTPVKYGWEPRRLLGQIIDIYLHLSCDEFAAALAADERSFEKHLFDDAADRIERLQIRSTVEVEQFRALLAKAYDIYVTNQQREDEFADAPDEFKDPLMDTLMSDPVILPSGAIMDRSIITRHLLNSSTDPFNRQPLTEDMLVPATELKERIAAWKRGKRDGGAGSSKR</sequence>
<feature type="compositionally biased region" description="Polar residues" evidence="17">
    <location>
        <begin position="25"/>
        <end position="41"/>
    </location>
</feature>
<dbReference type="GO" id="GO:0000209">
    <property type="term" value="P:protein polyubiquitination"/>
    <property type="evidence" value="ECO:0007669"/>
    <property type="project" value="TreeGrafter"/>
</dbReference>
<evidence type="ECO:0000256" key="14">
    <source>
        <dbReference type="ARBA" id="ARBA00072779"/>
    </source>
</evidence>
<evidence type="ECO:0000256" key="11">
    <source>
        <dbReference type="ARBA" id="ARBA00022990"/>
    </source>
</evidence>
<keyword evidence="10" id="KW-0833">Ubl conjugation pathway</keyword>
<dbReference type="AlphaFoldDB" id="A0A1L8DSH7"/>
<dbReference type="InterPro" id="IPR045132">
    <property type="entry name" value="UBE4"/>
</dbReference>
<dbReference type="Gene3D" id="3.30.40.10">
    <property type="entry name" value="Zinc/RING finger domain, C3HC4 (zinc finger)"/>
    <property type="match status" value="1"/>
</dbReference>
<evidence type="ECO:0000256" key="15">
    <source>
        <dbReference type="ARBA" id="ARBA00081821"/>
    </source>
</evidence>
<dbReference type="SMART" id="SM00504">
    <property type="entry name" value="Ubox"/>
    <property type="match status" value="1"/>
</dbReference>
<dbReference type="PANTHER" id="PTHR13931:SF2">
    <property type="entry name" value="UBIQUITIN CONJUGATION FACTOR E4 B"/>
    <property type="match status" value="1"/>
</dbReference>
<comment type="function">
    <text evidence="13">Ubiquitin-protein ligase that probably functions as an E3 ligase in conjunction with specific E1 and E2 ligases. May also function as an E4 ligase mediating the assembly of polyubiquitin chains on substrates ubiquitinated by another E3 ubiquitin ligase. May regulate myosin assembly in striated muscles together with STUB1 and VCP/p97 by targeting myosin chaperone UNC45B for proteasomal degradation.</text>
</comment>
<feature type="region of interest" description="Disordered" evidence="17">
    <location>
        <begin position="1"/>
        <end position="53"/>
    </location>
</feature>
<evidence type="ECO:0000256" key="6">
    <source>
        <dbReference type="ARBA" id="ARBA00012483"/>
    </source>
</evidence>
<evidence type="ECO:0000256" key="5">
    <source>
        <dbReference type="ARBA" id="ARBA00007434"/>
    </source>
</evidence>
<evidence type="ECO:0000256" key="4">
    <source>
        <dbReference type="ARBA" id="ARBA00004906"/>
    </source>
</evidence>
<reference evidence="19" key="1">
    <citation type="submission" date="2016-12" db="EMBL/GenBank/DDBJ databases">
        <title>An insight into the sialome and mialome of the sand fly, Nyssomyia neivai.</title>
        <authorList>
            <person name="Sebastian V."/>
            <person name="Goulart T.M."/>
            <person name="Oliveira W."/>
            <person name="Calvo E."/>
            <person name="Oliveira L.F."/>
            <person name="Pinto M.C."/>
            <person name="Rosselino A.M."/>
            <person name="Ribeiro J.M."/>
        </authorList>
    </citation>
    <scope>NUCLEOTIDE SEQUENCE</scope>
</reference>
<feature type="domain" description="U-box" evidence="18">
    <location>
        <begin position="1061"/>
        <end position="1134"/>
    </location>
</feature>
<dbReference type="SUPFAM" id="SSF57850">
    <property type="entry name" value="RING/U-box"/>
    <property type="match status" value="1"/>
</dbReference>
<evidence type="ECO:0000256" key="12">
    <source>
        <dbReference type="ARBA" id="ARBA00023242"/>
    </source>
</evidence>
<dbReference type="Pfam" id="PF10408">
    <property type="entry name" value="Ufd2P_core"/>
    <property type="match status" value="1"/>
</dbReference>
<keyword evidence="9" id="KW-0808">Transferase</keyword>
<evidence type="ECO:0000256" key="7">
    <source>
        <dbReference type="ARBA" id="ARBA00022490"/>
    </source>
</evidence>
<evidence type="ECO:0000256" key="10">
    <source>
        <dbReference type="ARBA" id="ARBA00022786"/>
    </source>
</evidence>
<evidence type="ECO:0000259" key="18">
    <source>
        <dbReference type="PROSITE" id="PS51698"/>
    </source>
</evidence>
<dbReference type="EC" id="2.3.2.27" evidence="6"/>
<dbReference type="Pfam" id="PF04564">
    <property type="entry name" value="U-box"/>
    <property type="match status" value="1"/>
</dbReference>
<feature type="compositionally biased region" description="Polar residues" evidence="17">
    <location>
        <begin position="78"/>
        <end position="88"/>
    </location>
</feature>
<dbReference type="PANTHER" id="PTHR13931">
    <property type="entry name" value="UBIQUITINATION FACTOR E4"/>
    <property type="match status" value="1"/>
</dbReference>
<feature type="compositionally biased region" description="Basic and acidic residues" evidence="17">
    <location>
        <begin position="42"/>
        <end position="53"/>
    </location>
</feature>
<keyword evidence="8" id="KW-0597">Phosphoprotein</keyword>
<proteinExistence type="inferred from homology"/>
<evidence type="ECO:0000256" key="8">
    <source>
        <dbReference type="ARBA" id="ARBA00022553"/>
    </source>
</evidence>
<comment type="subcellular location">
    <subcellularLocation>
        <location evidence="3">Cytoplasm</location>
    </subcellularLocation>
    <subcellularLocation>
        <location evidence="2">Nucleus</location>
    </subcellularLocation>
</comment>
<dbReference type="UniPathway" id="UPA00143"/>
<dbReference type="GO" id="GO:0000151">
    <property type="term" value="C:ubiquitin ligase complex"/>
    <property type="evidence" value="ECO:0007669"/>
    <property type="project" value="InterPro"/>
</dbReference>
<dbReference type="CDD" id="cd16658">
    <property type="entry name" value="RING-Ubox_UBE4B"/>
    <property type="match status" value="1"/>
</dbReference>
<dbReference type="GO" id="GO:0036503">
    <property type="term" value="P:ERAD pathway"/>
    <property type="evidence" value="ECO:0007669"/>
    <property type="project" value="InterPro"/>
</dbReference>
<dbReference type="FunFam" id="3.30.40.10:FF:000060">
    <property type="entry name" value="ubiquitin conjugation factor E4 B"/>
    <property type="match status" value="1"/>
</dbReference>
<protein>
    <recommendedName>
        <fullName evidence="14">Ubiquitin conjugation factor E4 B</fullName>
        <ecNumber evidence="6">2.3.2.27</ecNumber>
    </recommendedName>
    <alternativeName>
        <fullName evidence="16">RING-type E3 ubiquitin transferase E4 B</fullName>
    </alternativeName>
    <alternativeName>
        <fullName evidence="15">Ubiquitin fusion degradation protein 2</fullName>
    </alternativeName>
</protein>
<name>A0A1L8DSH7_9DIPT</name>
<dbReference type="InterPro" id="IPR003613">
    <property type="entry name" value="Ubox_domain"/>
</dbReference>
<comment type="similarity">
    <text evidence="5">Belongs to the ubiquitin conjugation factor E4 family.</text>
</comment>
<accession>A0A1L8DSH7</accession>
<keyword evidence="7" id="KW-0963">Cytoplasm</keyword>
<evidence type="ECO:0000256" key="1">
    <source>
        <dbReference type="ARBA" id="ARBA00000900"/>
    </source>
</evidence>
<evidence type="ECO:0000256" key="9">
    <source>
        <dbReference type="ARBA" id="ARBA00022679"/>
    </source>
</evidence>
<dbReference type="GO" id="GO:0005634">
    <property type="term" value="C:nucleus"/>
    <property type="evidence" value="ECO:0007669"/>
    <property type="project" value="UniProtKB-SubCell"/>
</dbReference>
<dbReference type="EMBL" id="GFDF01004661">
    <property type="protein sequence ID" value="JAV09423.1"/>
    <property type="molecule type" value="Transcribed_RNA"/>
</dbReference>
<dbReference type="GO" id="GO:0034450">
    <property type="term" value="F:ubiquitin-ubiquitin ligase activity"/>
    <property type="evidence" value="ECO:0007669"/>
    <property type="project" value="InterPro"/>
</dbReference>
<feature type="region of interest" description="Disordered" evidence="17">
    <location>
        <begin position="78"/>
        <end position="106"/>
    </location>
</feature>